<dbReference type="HAMAP" id="MF_00020">
    <property type="entry name" value="Acetate_kinase"/>
    <property type="match status" value="1"/>
</dbReference>
<feature type="binding site" evidence="9">
    <location>
        <position position="88"/>
    </location>
    <ligand>
        <name>substrate</name>
    </ligand>
</feature>
<evidence type="ECO:0000256" key="5">
    <source>
        <dbReference type="ARBA" id="ARBA00022741"/>
    </source>
</evidence>
<sequence>MSDSILVINCGSSSLKFAVLTDEGQTVLLEGIAERLGESNSTLTFKKEGLKESISLPEGTHKSAVAEIKKWLDNRPTILNSLTGIGHRVVHGGETFSQSVLIDQNVIDGIAECANFAPLHSPAHIIGMYAAIELFPGVPQVAVFDTAFHQTLAAEQYLYPIPMALYRQHHFRKYGFHGTSYRYISRRLAEIEPNSLQQGVLVAHLGNGASTCAINKGKSTDTSMGITPLEGLMMGTRCGSLDPSLLSFIADAEGISSAQALDVLNKKSGLLGISELSNDCRTLEDAMASGNESAKLALDMFAIRTAKYLVSTATTLDRIDHLVFTGGIGENSSYIRAAICQQLKAFNIHIDSDKNALRGATMNIESAQSQTKVWIIPTNEELMIALDTINLIRQ</sequence>
<comment type="cofactor">
    <cofactor evidence="9">
        <name>Mg(2+)</name>
        <dbReference type="ChEBI" id="CHEBI:18420"/>
    </cofactor>
    <cofactor evidence="9">
        <name>Mn(2+)</name>
        <dbReference type="ChEBI" id="CHEBI:29035"/>
    </cofactor>
    <text evidence="9">Mg(2+). Can also accept Mn(2+).</text>
</comment>
<keyword evidence="8 9" id="KW-0460">Magnesium</keyword>
<keyword evidence="7 9" id="KW-0067">ATP-binding</keyword>
<protein>
    <recommendedName>
        <fullName evidence="9">Acetate kinase</fullName>
        <ecNumber evidence="9">2.7.2.1</ecNumber>
    </recommendedName>
    <alternativeName>
        <fullName evidence="9">Acetokinase</fullName>
    </alternativeName>
</protein>
<dbReference type="InterPro" id="IPR023865">
    <property type="entry name" value="Aliphatic_acid_kinase_CS"/>
</dbReference>
<dbReference type="InterPro" id="IPR000890">
    <property type="entry name" value="Aliphatic_acid_kin_short-chain"/>
</dbReference>
<evidence type="ECO:0000256" key="6">
    <source>
        <dbReference type="ARBA" id="ARBA00022777"/>
    </source>
</evidence>
<comment type="caution">
    <text evidence="11">The sequence shown here is derived from an EMBL/GenBank/DDBJ whole genome shotgun (WGS) entry which is preliminary data.</text>
</comment>
<comment type="function">
    <text evidence="9">Catalyzes the formation of acetyl phosphate from acetate and ATP. Can also catalyze the reverse reaction.</text>
</comment>
<evidence type="ECO:0000256" key="2">
    <source>
        <dbReference type="ARBA" id="ARBA00022490"/>
    </source>
</evidence>
<feature type="binding site" evidence="9">
    <location>
        <begin position="327"/>
        <end position="331"/>
    </location>
    <ligand>
        <name>ATP</name>
        <dbReference type="ChEBI" id="CHEBI:30616"/>
    </ligand>
</feature>
<dbReference type="NCBIfam" id="TIGR00016">
    <property type="entry name" value="ackA"/>
    <property type="match status" value="1"/>
</dbReference>
<evidence type="ECO:0000313" key="12">
    <source>
        <dbReference type="Proteomes" id="UP000256542"/>
    </source>
</evidence>
<dbReference type="SUPFAM" id="SSF53067">
    <property type="entry name" value="Actin-like ATPase domain"/>
    <property type="match status" value="2"/>
</dbReference>
<keyword evidence="3 9" id="KW-0808">Transferase</keyword>
<keyword evidence="2 9" id="KW-0963">Cytoplasm</keyword>
<dbReference type="InterPro" id="IPR043129">
    <property type="entry name" value="ATPase_NBD"/>
</dbReference>
<dbReference type="Proteomes" id="UP000256542">
    <property type="component" value="Unassembled WGS sequence"/>
</dbReference>
<evidence type="ECO:0000256" key="10">
    <source>
        <dbReference type="RuleBase" id="RU003835"/>
    </source>
</evidence>
<evidence type="ECO:0000256" key="8">
    <source>
        <dbReference type="ARBA" id="ARBA00022842"/>
    </source>
</evidence>
<keyword evidence="6 9" id="KW-0418">Kinase</keyword>
<evidence type="ECO:0000256" key="9">
    <source>
        <dbReference type="HAMAP-Rule" id="MF_00020"/>
    </source>
</evidence>
<dbReference type="OrthoDB" id="9802453at2"/>
<dbReference type="PIRSF" id="PIRSF000722">
    <property type="entry name" value="Acetate_prop_kin"/>
    <property type="match status" value="1"/>
</dbReference>
<dbReference type="GO" id="GO:0005829">
    <property type="term" value="C:cytosol"/>
    <property type="evidence" value="ECO:0007669"/>
    <property type="project" value="TreeGrafter"/>
</dbReference>
<dbReference type="PRINTS" id="PR00471">
    <property type="entry name" value="ACETATEKNASE"/>
</dbReference>
<evidence type="ECO:0000256" key="1">
    <source>
        <dbReference type="ARBA" id="ARBA00008748"/>
    </source>
</evidence>
<comment type="catalytic activity">
    <reaction evidence="9">
        <text>acetate + ATP = acetyl phosphate + ADP</text>
        <dbReference type="Rhea" id="RHEA:11352"/>
        <dbReference type="ChEBI" id="CHEBI:22191"/>
        <dbReference type="ChEBI" id="CHEBI:30089"/>
        <dbReference type="ChEBI" id="CHEBI:30616"/>
        <dbReference type="ChEBI" id="CHEBI:456216"/>
        <dbReference type="EC" id="2.7.2.1"/>
    </reaction>
</comment>
<organism evidence="11 12">
    <name type="scientific">Marinomonas pollencensis</name>
    <dbReference type="NCBI Taxonomy" id="491954"/>
    <lineage>
        <taxon>Bacteria</taxon>
        <taxon>Pseudomonadati</taxon>
        <taxon>Pseudomonadota</taxon>
        <taxon>Gammaproteobacteria</taxon>
        <taxon>Oceanospirillales</taxon>
        <taxon>Oceanospirillaceae</taxon>
        <taxon>Marinomonas</taxon>
    </lineage>
</organism>
<dbReference type="GO" id="GO:0000287">
    <property type="term" value="F:magnesium ion binding"/>
    <property type="evidence" value="ECO:0007669"/>
    <property type="project" value="UniProtKB-UniRule"/>
</dbReference>
<accession>A0A3E0DQW5</accession>
<comment type="subunit">
    <text evidence="9">Homodimer.</text>
</comment>
<gene>
    <name evidence="9" type="primary">ackA</name>
    <name evidence="11" type="ORF">DFP81_10221</name>
</gene>
<comment type="subcellular location">
    <subcellularLocation>
        <location evidence="9">Cytoplasm</location>
    </subcellularLocation>
</comment>
<comment type="similarity">
    <text evidence="1 9 10">Belongs to the acetokinase family.</text>
</comment>
<dbReference type="UniPathway" id="UPA00340">
    <property type="reaction ID" value="UER00458"/>
</dbReference>
<feature type="active site" description="Proton donor/acceptor" evidence="9">
    <location>
        <position position="145"/>
    </location>
</feature>
<evidence type="ECO:0000256" key="3">
    <source>
        <dbReference type="ARBA" id="ARBA00022679"/>
    </source>
</evidence>
<name>A0A3E0DQW5_9GAMM</name>
<feature type="binding site" evidence="9">
    <location>
        <position position="9"/>
    </location>
    <ligand>
        <name>Mg(2+)</name>
        <dbReference type="ChEBI" id="CHEBI:18420"/>
    </ligand>
</feature>
<evidence type="ECO:0000256" key="4">
    <source>
        <dbReference type="ARBA" id="ARBA00022723"/>
    </source>
</evidence>
<keyword evidence="5 9" id="KW-0547">Nucleotide-binding</keyword>
<dbReference type="GO" id="GO:0006083">
    <property type="term" value="P:acetate metabolic process"/>
    <property type="evidence" value="ECO:0007669"/>
    <property type="project" value="TreeGrafter"/>
</dbReference>
<dbReference type="InterPro" id="IPR004372">
    <property type="entry name" value="Ac/propionate_kinase"/>
</dbReference>
<dbReference type="GO" id="GO:0006085">
    <property type="term" value="P:acetyl-CoA biosynthetic process"/>
    <property type="evidence" value="ECO:0007669"/>
    <property type="project" value="UniProtKB-UniRule"/>
</dbReference>
<feature type="binding site" evidence="9">
    <location>
        <begin position="279"/>
        <end position="281"/>
    </location>
    <ligand>
        <name>ATP</name>
        <dbReference type="ChEBI" id="CHEBI:30616"/>
    </ligand>
</feature>
<dbReference type="EMBL" id="QUNG01000002">
    <property type="protein sequence ID" value="REG85491.1"/>
    <property type="molecule type" value="Genomic_DNA"/>
</dbReference>
<dbReference type="Pfam" id="PF00871">
    <property type="entry name" value="Acetate_kinase"/>
    <property type="match status" value="1"/>
</dbReference>
<comment type="pathway">
    <text evidence="9">Metabolic intermediate biosynthesis; acetyl-CoA biosynthesis; acetyl-CoA from acetate: step 1/2.</text>
</comment>
<dbReference type="PANTHER" id="PTHR21060">
    <property type="entry name" value="ACETATE KINASE"/>
    <property type="match status" value="1"/>
</dbReference>
<dbReference type="EC" id="2.7.2.1" evidence="9"/>
<dbReference type="RefSeq" id="WP_115896300.1">
    <property type="nucleotide sequence ID" value="NZ_QUNG01000002.1"/>
</dbReference>
<keyword evidence="4 9" id="KW-0479">Metal-binding</keyword>
<dbReference type="AlphaFoldDB" id="A0A3E0DQW5"/>
<evidence type="ECO:0000256" key="7">
    <source>
        <dbReference type="ARBA" id="ARBA00022840"/>
    </source>
</evidence>
<feature type="site" description="Transition state stabilizer" evidence="9">
    <location>
        <position position="177"/>
    </location>
</feature>
<dbReference type="GO" id="GO:0005524">
    <property type="term" value="F:ATP binding"/>
    <property type="evidence" value="ECO:0007669"/>
    <property type="project" value="UniProtKB-KW"/>
</dbReference>
<feature type="site" description="Transition state stabilizer" evidence="9">
    <location>
        <position position="237"/>
    </location>
</feature>
<dbReference type="PROSITE" id="PS01075">
    <property type="entry name" value="ACETATE_KINASE_1"/>
    <property type="match status" value="1"/>
</dbReference>
<keyword evidence="12" id="KW-1185">Reference proteome</keyword>
<reference evidence="11 12" key="1">
    <citation type="submission" date="2018-08" db="EMBL/GenBank/DDBJ databases">
        <title>Genomic Encyclopedia of Type Strains, Phase III (KMG-III): the genomes of soil and plant-associated and newly described type strains.</title>
        <authorList>
            <person name="Whitman W."/>
        </authorList>
    </citation>
    <scope>NUCLEOTIDE SEQUENCE [LARGE SCALE GENOMIC DNA]</scope>
    <source>
        <strain evidence="11 12">CECT 7375</strain>
    </source>
</reference>
<feature type="binding site" evidence="9">
    <location>
        <position position="380"/>
    </location>
    <ligand>
        <name>Mg(2+)</name>
        <dbReference type="ChEBI" id="CHEBI:18420"/>
    </ligand>
</feature>
<dbReference type="GO" id="GO:0008776">
    <property type="term" value="F:acetate kinase activity"/>
    <property type="evidence" value="ECO:0007669"/>
    <property type="project" value="UniProtKB-UniRule"/>
</dbReference>
<proteinExistence type="inferred from homology"/>
<dbReference type="Gene3D" id="3.30.420.40">
    <property type="match status" value="2"/>
</dbReference>
<feature type="binding site" evidence="9">
    <location>
        <position position="16"/>
    </location>
    <ligand>
        <name>ATP</name>
        <dbReference type="ChEBI" id="CHEBI:30616"/>
    </ligand>
</feature>
<feature type="binding site" evidence="9">
    <location>
        <begin position="204"/>
        <end position="208"/>
    </location>
    <ligand>
        <name>ATP</name>
        <dbReference type="ChEBI" id="CHEBI:30616"/>
    </ligand>
</feature>
<evidence type="ECO:0000313" key="11">
    <source>
        <dbReference type="EMBL" id="REG85491.1"/>
    </source>
</evidence>
<dbReference type="PANTHER" id="PTHR21060:SF21">
    <property type="entry name" value="ACETATE KINASE"/>
    <property type="match status" value="1"/>
</dbReference>
<dbReference type="CDD" id="cd24010">
    <property type="entry name" value="ASKHA_NBD_AcK_PK"/>
    <property type="match status" value="1"/>
</dbReference>